<dbReference type="PANTHER" id="PTHR34819:SF3">
    <property type="entry name" value="CELL SURFACE PROTEIN"/>
    <property type="match status" value="1"/>
</dbReference>
<dbReference type="EMBL" id="CAJB01000415">
    <property type="protein sequence ID" value="CCH80253.1"/>
    <property type="molecule type" value="Genomic_DNA"/>
</dbReference>
<organism evidence="3 4">
    <name type="scientific">Nostocoides japonicum T1-X7</name>
    <dbReference type="NCBI Taxonomy" id="1194083"/>
    <lineage>
        <taxon>Bacteria</taxon>
        <taxon>Bacillati</taxon>
        <taxon>Actinomycetota</taxon>
        <taxon>Actinomycetes</taxon>
        <taxon>Micrococcales</taxon>
        <taxon>Intrasporangiaceae</taxon>
        <taxon>Nostocoides</taxon>
    </lineage>
</organism>
<accession>A0A077M1S2</accession>
<dbReference type="OrthoDB" id="3751233at2"/>
<feature type="domain" description="DUF5979" evidence="2">
    <location>
        <begin position="1417"/>
        <end position="1498"/>
    </location>
</feature>
<dbReference type="Proteomes" id="UP000035721">
    <property type="component" value="Unassembled WGS sequence"/>
</dbReference>
<proteinExistence type="predicted"/>
<gene>
    <name evidence="3" type="ORF">BN12_800007</name>
</gene>
<feature type="compositionally biased region" description="Low complexity" evidence="1">
    <location>
        <begin position="1490"/>
        <end position="1500"/>
    </location>
</feature>
<dbReference type="PANTHER" id="PTHR34819">
    <property type="entry name" value="LARGE CYSTEINE-RICH PERIPLASMIC PROTEIN OMCB"/>
    <property type="match status" value="1"/>
</dbReference>
<dbReference type="STRING" id="1194083.BN12_800007"/>
<dbReference type="InterPro" id="IPR046022">
    <property type="entry name" value="DUF5979"/>
</dbReference>
<dbReference type="Pfam" id="PF19407">
    <property type="entry name" value="DUF5979"/>
    <property type="match status" value="2"/>
</dbReference>
<feature type="compositionally biased region" description="Basic residues" evidence="1">
    <location>
        <begin position="1616"/>
        <end position="1633"/>
    </location>
</feature>
<feature type="compositionally biased region" description="Low complexity" evidence="1">
    <location>
        <begin position="1"/>
        <end position="12"/>
    </location>
</feature>
<feature type="compositionally biased region" description="Basic and acidic residues" evidence="1">
    <location>
        <begin position="1603"/>
        <end position="1615"/>
    </location>
</feature>
<feature type="compositionally biased region" description="Basic residues" evidence="1">
    <location>
        <begin position="1680"/>
        <end position="1704"/>
    </location>
</feature>
<evidence type="ECO:0000259" key="2">
    <source>
        <dbReference type="Pfam" id="PF19407"/>
    </source>
</evidence>
<sequence length="1704" mass="180452">MPRATAKPAAPADDPDDLPPSVVGIQKTATEAEVNAGDSFSYQLTPSCSGLTTGCVGMTVTDVIPEDLVVDEQALLAQSNPPDYTISYDEATRTVTVVYGAALTNPANTTGWPAGSPAPQITIPVTVPENTSLPSGEPVRNTASNVADNAPEVTDTADVTVIVPRVVKPTVTKDWADGSAVAGSGEASTVTLTVKNQSSSSTEVDELSVGDDTAATFENFDVTGVTVTAFPAGADTATLTVTLADGSTAQAVVTAPAPGEFVLPAGVEASDVVGYTVAFTNSDGTALPYDATGGTVEVGMVLRDTKRSDGSPLRPTDKVTVDNCATPSAHDTVLGTVSGTDGCDTYDILPDILVLNGVKGFFPDTNGNWQQDPGEHAVIDQDSPVTATVNVQNQSPFPVKQIVIEEPDPNTTTELNKIDIEQVRLRFPGGATTGVLDVRCTDGSTHSETYTANTTVDVSALCPSGVASVKVTYSGVDADGNPTIAPDATAGLDLHGPLNDNVTMEDLPGGTSAGIHNCAAYTGDAGRRDGSGTASGSTCKDLQIEEPVYGGTGTKSVGQTSIPPGQPIPFHIEVSNNGNVPIVDPVVSDPRVGVDGKPDPAYQNPFEYLRITNVTASITPSGIPLTVELYDPTTETWVPYDAGDAALLDRATGFRVVATGAVPPLGKITIDVTTERRDGAPDDLSFDNCISTGVIEFPDLGDPYCSPVMETGPANASASLNKSISPGELPRHVPGVPPQYATVDLTIANTGNLSAKELQVTDQDDDFFDAVDFVAFTGVTFPAGADRVRIDAYANGAWVDGTPATSAALPAGVAAGDVTGVRATFSSTNTANEGYVVTPCATPATCAGHVTFQVSPREDLRSAPGTPIPEHLEDTVDGEFTTLLHPEGQVIAPNDATLDIVEGSPRLAVDKGPDSEIAPGQSTLFNLTVTNTGTNYVHDLTVEDVLPPGMAFDATFAGDDGQPYKITGVQVPDGTPALPTPEFTMTNDGDRVSELAFDFGTQANGDPFLFAPGSTFTIQIRVGLEPGVTAGQTITNTMGATGSDDDLACDGASDPDDVFGGGTWCTDTANLTTQSGASFTARKWVSGRDSLGWYDVQSGQHVAAGSTSCPSLDHGGRHFTSYPCIALVDPGDTFTYLLRLQNAGTEPGRDMRIVDRFPVVGDKGVFVDQDRETEWANRPTLASEPVLDGPGTMTTSYSDSEPLCTDDLKMGGVGGTASQCPESAWDDPFGPDAVGARMDLHFDPFIQPGGTVDITFDMTTPLQVPRVSDPTVAWNSFAHAEVTDRAGTPNVLPITEPVKVGVATAYGSLVLDKAIGENPDDLPLADLKFPIHAVCTIDPQGGVRQTVLDEVYQIAASDDPVRVDGIPAGATCTVSEVDALGGVLPAPQTVTIEPTFGSDEQVRTVTVTNNFPDAIIELTKKVTGAGADFGEDSYPVDLYCTFRGEPVEGYNPLHVELRPDEPRYQADVPAGSQCHAVETDSGGATTVTYDPPGDSDGSGDVTDRRRRPAGDHDHQRLRGRRDRRQQGGHRRRGTRAGPGPVHLPRRLHLRRRGERLREGRDDPRGRRHPDDLHLPPRRRHTGRTGRRSDDVRRLRDRQRRRRLDAEPGRGDDRPRRGCRGPVHRRRRSRKPVLGRHDRPREEGRRPPRRRLLGPGRDLRRPGDLPARHDRRGRPPGPRHALLRPRGDRRRRDHRRPHRTRRPAP</sequence>
<evidence type="ECO:0000313" key="3">
    <source>
        <dbReference type="EMBL" id="CCH80253.1"/>
    </source>
</evidence>
<dbReference type="Gene3D" id="2.60.40.740">
    <property type="match status" value="1"/>
</dbReference>
<protein>
    <submittedName>
        <fullName evidence="3">Conserved repeat protein</fullName>
    </submittedName>
</protein>
<dbReference type="InterPro" id="IPR051172">
    <property type="entry name" value="Chlamydia_OmcB"/>
</dbReference>
<feature type="region of interest" description="Disordered" evidence="1">
    <location>
        <begin position="1464"/>
        <end position="1704"/>
    </location>
</feature>
<evidence type="ECO:0000313" key="4">
    <source>
        <dbReference type="Proteomes" id="UP000035721"/>
    </source>
</evidence>
<keyword evidence="4" id="KW-1185">Reference proteome</keyword>
<feature type="compositionally biased region" description="Basic residues" evidence="1">
    <location>
        <begin position="1543"/>
        <end position="1554"/>
    </location>
</feature>
<reference evidence="3 4" key="1">
    <citation type="journal article" date="2013" name="ISME J.">
        <title>A metabolic model for members of the genus Tetrasphaera involved in enhanced biological phosphorus removal.</title>
        <authorList>
            <person name="Kristiansen R."/>
            <person name="Nguyen H.T.T."/>
            <person name="Saunders A.M."/>
            <person name="Nielsen J.L."/>
            <person name="Wimmer R."/>
            <person name="Le V.Q."/>
            <person name="McIlroy S.J."/>
            <person name="Petrovski S."/>
            <person name="Seviour R.J."/>
            <person name="Calteau A."/>
            <person name="Nielsen K.L."/>
            <person name="Nielsen P.H."/>
        </authorList>
    </citation>
    <scope>NUCLEOTIDE SEQUENCE [LARGE SCALE GENOMIC DNA]</scope>
    <source>
        <strain evidence="3 4">T1-X7</strain>
    </source>
</reference>
<feature type="region of interest" description="Disordered" evidence="1">
    <location>
        <begin position="1"/>
        <end position="20"/>
    </location>
</feature>
<feature type="compositionally biased region" description="Basic residues" evidence="1">
    <location>
        <begin position="1575"/>
        <end position="1585"/>
    </location>
</feature>
<evidence type="ECO:0000256" key="1">
    <source>
        <dbReference type="SAM" id="MobiDB-lite"/>
    </source>
</evidence>
<feature type="compositionally biased region" description="Basic and acidic residues" evidence="1">
    <location>
        <begin position="1555"/>
        <end position="1574"/>
    </location>
</feature>
<feature type="compositionally biased region" description="Basic and acidic residues" evidence="1">
    <location>
        <begin position="1656"/>
        <end position="1667"/>
    </location>
</feature>
<feature type="domain" description="DUF5979" evidence="2">
    <location>
        <begin position="1310"/>
        <end position="1411"/>
    </location>
</feature>
<feature type="compositionally biased region" description="Basic and acidic residues" evidence="1">
    <location>
        <begin position="1634"/>
        <end position="1645"/>
    </location>
</feature>
<comment type="caution">
    <text evidence="3">The sequence shown here is derived from an EMBL/GenBank/DDBJ whole genome shotgun (WGS) entry which is preliminary data.</text>
</comment>
<feature type="compositionally biased region" description="Basic residues" evidence="1">
    <location>
        <begin position="1517"/>
        <end position="1534"/>
    </location>
</feature>
<name>A0A077M1S2_9MICO</name>